<dbReference type="InterPro" id="IPR016729">
    <property type="entry name" value="FADD"/>
</dbReference>
<proteinExistence type="predicted"/>
<sequence>MGGFMSGPALDAHLVGLPERGEPPRVSLGFRNSRIPVVSALKRGVPSCAADVLAKGTQQQVRGLRSLLPKDEDVLTLSKRTPDCRALDDLETFLQSLPRPRDHLKHGVQSGTYRVPKGINDLADLDMDADACVVVSGFPGDEDNFTFHFYISEAKCIRQAVVFPATGTALMEFFTPGWAANFLAHQNRLFEETGLRANYMGHLFSPSEDVITSETQLPQLEQQLLSAKQNLRNKEQQLQSVMKENERLKTVHLRETKHLKNELTREKQAKGCALDQCQRLEQDNMHLTSQIEDDKREIERLKKRIASASNEISRSREMLTSNEQQLQRVTTENEGLKTALRREEEVKKGSFALRRTLEEENVNLNNQAEAYKSENKRLKTQAEADKTENDRLKGQAETYKTENERLKEQIAATSNSLYEMSRDLRGFANRDGTEEDTDVGRCFHFIKENVTAEWKDLAHQLAFSRPDIDTIDERNKDYKSRCLDMLGEWQKRKGAAATVDVLMEALEELGLTSVVDGLKSKYPGPQLSTL</sequence>
<feature type="region of interest" description="Disordered" evidence="2">
    <location>
        <begin position="312"/>
        <end position="335"/>
    </location>
</feature>
<dbReference type="PANTHER" id="PTHR15077">
    <property type="entry name" value="FAS-ASSOCIATING DEATH DOMAIN-CONTAINING PROTEIN FADD"/>
    <property type="match status" value="1"/>
</dbReference>
<keyword evidence="5" id="KW-1185">Reference proteome</keyword>
<dbReference type="GO" id="GO:0007165">
    <property type="term" value="P:signal transduction"/>
    <property type="evidence" value="ECO:0007669"/>
    <property type="project" value="InterPro"/>
</dbReference>
<evidence type="ECO:0000259" key="3">
    <source>
        <dbReference type="PROSITE" id="PS50017"/>
    </source>
</evidence>
<accession>A0A8J9YMA1</accession>
<dbReference type="CDD" id="cd01670">
    <property type="entry name" value="Death"/>
    <property type="match status" value="1"/>
</dbReference>
<feature type="domain" description="Death" evidence="3">
    <location>
        <begin position="446"/>
        <end position="522"/>
    </location>
</feature>
<keyword evidence="1" id="KW-0175">Coiled coil</keyword>
<dbReference type="Pfam" id="PF00531">
    <property type="entry name" value="Death"/>
    <property type="match status" value="1"/>
</dbReference>
<feature type="compositionally biased region" description="Polar residues" evidence="2">
    <location>
        <begin position="312"/>
        <end position="333"/>
    </location>
</feature>
<dbReference type="FunFam" id="1.10.533.10:FF:000099">
    <property type="entry name" value="Uncharacterized protein"/>
    <property type="match status" value="1"/>
</dbReference>
<gene>
    <name evidence="4" type="primary">Hypp5788</name>
    <name evidence="4" type="ORF">BLAG_LOCUS3629</name>
</gene>
<dbReference type="Proteomes" id="UP000838412">
    <property type="component" value="Chromosome 11"/>
</dbReference>
<dbReference type="EMBL" id="OV696696">
    <property type="protein sequence ID" value="CAH1239280.1"/>
    <property type="molecule type" value="Genomic_DNA"/>
</dbReference>
<evidence type="ECO:0000313" key="4">
    <source>
        <dbReference type="EMBL" id="CAH1239280.1"/>
    </source>
</evidence>
<feature type="coiled-coil region" evidence="1">
    <location>
        <begin position="217"/>
        <end position="251"/>
    </location>
</feature>
<dbReference type="PROSITE" id="PS50017">
    <property type="entry name" value="DEATH_DOMAIN"/>
    <property type="match status" value="1"/>
</dbReference>
<evidence type="ECO:0000313" key="5">
    <source>
        <dbReference type="Proteomes" id="UP000838412"/>
    </source>
</evidence>
<organism evidence="4 5">
    <name type="scientific">Branchiostoma lanceolatum</name>
    <name type="common">Common lancelet</name>
    <name type="synonym">Amphioxus lanceolatum</name>
    <dbReference type="NCBI Taxonomy" id="7740"/>
    <lineage>
        <taxon>Eukaryota</taxon>
        <taxon>Metazoa</taxon>
        <taxon>Chordata</taxon>
        <taxon>Cephalochordata</taxon>
        <taxon>Leptocardii</taxon>
        <taxon>Amphioxiformes</taxon>
        <taxon>Branchiostomatidae</taxon>
        <taxon>Branchiostoma</taxon>
    </lineage>
</organism>
<evidence type="ECO:0000256" key="1">
    <source>
        <dbReference type="SAM" id="Coils"/>
    </source>
</evidence>
<dbReference type="PANTHER" id="PTHR15077:SF9">
    <property type="entry name" value="C-TERMINAL OF ROC (COR) DOMAIN-CONTAINING PROTEIN"/>
    <property type="match status" value="1"/>
</dbReference>
<protein>
    <submittedName>
        <fullName evidence="4">Hypp5788 protein</fullName>
    </submittedName>
</protein>
<dbReference type="SUPFAM" id="SSF47986">
    <property type="entry name" value="DEATH domain"/>
    <property type="match status" value="1"/>
</dbReference>
<dbReference type="InterPro" id="IPR000488">
    <property type="entry name" value="Death_dom"/>
</dbReference>
<dbReference type="InterPro" id="IPR011029">
    <property type="entry name" value="DEATH-like_dom_sf"/>
</dbReference>
<reference evidence="4" key="1">
    <citation type="submission" date="2022-01" db="EMBL/GenBank/DDBJ databases">
        <authorList>
            <person name="Braso-Vives M."/>
        </authorList>
    </citation>
    <scope>NUCLEOTIDE SEQUENCE</scope>
</reference>
<dbReference type="OrthoDB" id="100767at2759"/>
<dbReference type="AlphaFoldDB" id="A0A8J9YMA1"/>
<name>A0A8J9YMA1_BRALA</name>
<dbReference type="Gene3D" id="1.10.533.10">
    <property type="entry name" value="Death Domain, Fas"/>
    <property type="match status" value="1"/>
</dbReference>
<dbReference type="SMART" id="SM00005">
    <property type="entry name" value="DEATH"/>
    <property type="match status" value="1"/>
</dbReference>
<evidence type="ECO:0000256" key="2">
    <source>
        <dbReference type="SAM" id="MobiDB-lite"/>
    </source>
</evidence>